<evidence type="ECO:0000256" key="1">
    <source>
        <dbReference type="ARBA" id="ARBA00004651"/>
    </source>
</evidence>
<evidence type="ECO:0000256" key="4">
    <source>
        <dbReference type="ARBA" id="ARBA00022692"/>
    </source>
</evidence>
<comment type="similarity">
    <text evidence="2 8">Belongs to the MreD family.</text>
</comment>
<keyword evidence="8" id="KW-0997">Cell inner membrane</keyword>
<dbReference type="AlphaFoldDB" id="A0A0S2DMV7"/>
<dbReference type="Proteomes" id="UP000061569">
    <property type="component" value="Chromosome"/>
</dbReference>
<reference evidence="9 10" key="1">
    <citation type="submission" date="2015-11" db="EMBL/GenBank/DDBJ databases">
        <title>Genome sequences of Lysobacter enzymogenes strain C3 and Lysobacter antibioticus ATCC 29479.</title>
        <authorList>
            <person name="Kobayashi D.Y."/>
        </authorList>
    </citation>
    <scope>NUCLEOTIDE SEQUENCE [LARGE SCALE GENOMIC DNA]</scope>
    <source>
        <strain evidence="9 10">C3</strain>
    </source>
</reference>
<comment type="function">
    <text evidence="8">Involved in formation of the rod shape of the cell. May also contribute to regulation of formation of penicillin-binding proteins.</text>
</comment>
<dbReference type="Pfam" id="PF04093">
    <property type="entry name" value="MreD"/>
    <property type="match status" value="1"/>
</dbReference>
<dbReference type="OrthoDB" id="6647425at2"/>
<dbReference type="PANTHER" id="PTHR37484:SF1">
    <property type="entry name" value="ROD SHAPE-DETERMINING PROTEIN MRED"/>
    <property type="match status" value="1"/>
</dbReference>
<evidence type="ECO:0000313" key="9">
    <source>
        <dbReference type="EMBL" id="ALN59852.1"/>
    </source>
</evidence>
<dbReference type="GO" id="GO:0008360">
    <property type="term" value="P:regulation of cell shape"/>
    <property type="evidence" value="ECO:0007669"/>
    <property type="project" value="UniProtKB-UniRule"/>
</dbReference>
<dbReference type="InterPro" id="IPR007227">
    <property type="entry name" value="Cell_shape_determining_MreD"/>
</dbReference>
<evidence type="ECO:0000256" key="2">
    <source>
        <dbReference type="ARBA" id="ARBA00007776"/>
    </source>
</evidence>
<protein>
    <recommendedName>
        <fullName evidence="8">Rod shape-determining protein MreD</fullName>
    </recommendedName>
</protein>
<accession>A0A0S2DMV7</accession>
<organism evidence="9 10">
    <name type="scientific">Lysobacter enzymogenes</name>
    <dbReference type="NCBI Taxonomy" id="69"/>
    <lineage>
        <taxon>Bacteria</taxon>
        <taxon>Pseudomonadati</taxon>
        <taxon>Pseudomonadota</taxon>
        <taxon>Gammaproteobacteria</taxon>
        <taxon>Lysobacterales</taxon>
        <taxon>Lysobacteraceae</taxon>
        <taxon>Lysobacter</taxon>
    </lineage>
</organism>
<dbReference type="PIRSF" id="PIRSF018472">
    <property type="entry name" value="MreD_proteobac"/>
    <property type="match status" value="1"/>
</dbReference>
<dbReference type="GO" id="GO:0005886">
    <property type="term" value="C:plasma membrane"/>
    <property type="evidence" value="ECO:0007669"/>
    <property type="project" value="UniProtKB-SubCell"/>
</dbReference>
<keyword evidence="6" id="KW-1133">Transmembrane helix</keyword>
<dbReference type="STRING" id="69.GLE_4511"/>
<keyword evidence="7 8" id="KW-0472">Membrane</keyword>
<proteinExistence type="inferred from homology"/>
<dbReference type="RefSeq" id="WP_057949110.1">
    <property type="nucleotide sequence ID" value="NZ_CP067396.1"/>
</dbReference>
<comment type="subcellular location">
    <subcellularLocation>
        <location evidence="8">Cell inner membrane</location>
    </subcellularLocation>
    <subcellularLocation>
        <location evidence="1">Cell membrane</location>
        <topology evidence="1">Multi-pass membrane protein</topology>
    </subcellularLocation>
</comment>
<evidence type="ECO:0000256" key="5">
    <source>
        <dbReference type="ARBA" id="ARBA00022960"/>
    </source>
</evidence>
<evidence type="ECO:0000313" key="10">
    <source>
        <dbReference type="Proteomes" id="UP000061569"/>
    </source>
</evidence>
<dbReference type="InterPro" id="IPR026034">
    <property type="entry name" value="MreD_proteobac"/>
</dbReference>
<evidence type="ECO:0000256" key="8">
    <source>
        <dbReference type="PIRNR" id="PIRNR018472"/>
    </source>
</evidence>
<keyword evidence="4" id="KW-0812">Transmembrane</keyword>
<name>A0A0S2DMV7_LYSEN</name>
<evidence type="ECO:0000256" key="3">
    <source>
        <dbReference type="ARBA" id="ARBA00022475"/>
    </source>
</evidence>
<dbReference type="PANTHER" id="PTHR37484">
    <property type="entry name" value="ROD SHAPE-DETERMINING PROTEIN MRED"/>
    <property type="match status" value="1"/>
</dbReference>
<sequence length="161" mass="18164">MTRARHHWVLPVSLIAALALSLLPMPQVLAPLRPFWLGLVLAYWVIEDPERVGLGFAFIVGLCGDLVSDGLLGEQALRLVVMAFILQRFRARLRFFPLSQQALAIGGLMLNDRIVTAVVHMVLREPSLPTTYWFAPLVGMALWPVIFLLLDALRLGTWRRR</sequence>
<dbReference type="NCBIfam" id="TIGR03426">
    <property type="entry name" value="shape_MreD"/>
    <property type="match status" value="1"/>
</dbReference>
<evidence type="ECO:0000256" key="7">
    <source>
        <dbReference type="ARBA" id="ARBA00023136"/>
    </source>
</evidence>
<dbReference type="EMBL" id="CP013140">
    <property type="protein sequence ID" value="ALN59852.1"/>
    <property type="molecule type" value="Genomic_DNA"/>
</dbReference>
<dbReference type="KEGG" id="lez:GLE_4511"/>
<gene>
    <name evidence="9" type="primary">mreD</name>
    <name evidence="9" type="ORF">GLE_4511</name>
</gene>
<keyword evidence="5 8" id="KW-0133">Cell shape</keyword>
<keyword evidence="3 8" id="KW-1003">Cell membrane</keyword>
<evidence type="ECO:0000256" key="6">
    <source>
        <dbReference type="ARBA" id="ARBA00022989"/>
    </source>
</evidence>
<dbReference type="PATRIC" id="fig|69.6.peg.4447"/>